<organism evidence="1 2">
    <name type="scientific">Modicisalibacter luteus</name>
    <dbReference type="NCBI Taxonomy" id="453962"/>
    <lineage>
        <taxon>Bacteria</taxon>
        <taxon>Pseudomonadati</taxon>
        <taxon>Pseudomonadota</taxon>
        <taxon>Gammaproteobacteria</taxon>
        <taxon>Oceanospirillales</taxon>
        <taxon>Halomonadaceae</taxon>
        <taxon>Modicisalibacter</taxon>
    </lineage>
</organism>
<protein>
    <submittedName>
        <fullName evidence="1">Uncharacterized protein</fullName>
    </submittedName>
</protein>
<sequence>MECRLSYPFVKRQIAVKLQELGDSERLRDALVQAGLPEKGWVRLQRQHIQRQCRRAQRW</sequence>
<dbReference type="RefSeq" id="WP_019017791.1">
    <property type="nucleotide sequence ID" value="NZ_BMXD01000001.1"/>
</dbReference>
<reference evidence="2" key="1">
    <citation type="journal article" date="2019" name="Int. J. Syst. Evol. Microbiol.">
        <title>The Global Catalogue of Microorganisms (GCM) 10K type strain sequencing project: providing services to taxonomists for standard genome sequencing and annotation.</title>
        <authorList>
            <consortium name="The Broad Institute Genomics Platform"/>
            <consortium name="The Broad Institute Genome Sequencing Center for Infectious Disease"/>
            <person name="Wu L."/>
            <person name="Ma J."/>
        </authorList>
    </citation>
    <scope>NUCLEOTIDE SEQUENCE [LARGE SCALE GENOMIC DNA]</scope>
    <source>
        <strain evidence="2">KCTC 12847</strain>
    </source>
</reference>
<comment type="caution">
    <text evidence="1">The sequence shown here is derived from an EMBL/GenBank/DDBJ whole genome shotgun (WGS) entry which is preliminary data.</text>
</comment>
<keyword evidence="2" id="KW-1185">Reference proteome</keyword>
<proteinExistence type="predicted"/>
<dbReference type="EMBL" id="JBHRUH010000031">
    <property type="protein sequence ID" value="MFC3293524.1"/>
    <property type="molecule type" value="Genomic_DNA"/>
</dbReference>
<gene>
    <name evidence="1" type="ORF">ACFOEI_15820</name>
</gene>
<dbReference type="Proteomes" id="UP001595640">
    <property type="component" value="Unassembled WGS sequence"/>
</dbReference>
<evidence type="ECO:0000313" key="2">
    <source>
        <dbReference type="Proteomes" id="UP001595640"/>
    </source>
</evidence>
<name>A0ABV7M3Y4_9GAMM</name>
<accession>A0ABV7M3Y4</accession>
<evidence type="ECO:0000313" key="1">
    <source>
        <dbReference type="EMBL" id="MFC3293524.1"/>
    </source>
</evidence>